<dbReference type="Gene3D" id="1.25.40.10">
    <property type="entry name" value="Tetratricopeptide repeat domain"/>
    <property type="match status" value="1"/>
</dbReference>
<evidence type="ECO:0000313" key="4">
    <source>
        <dbReference type="EMBL" id="CAF4636817.1"/>
    </source>
</evidence>
<dbReference type="Pfam" id="PF13424">
    <property type="entry name" value="TPR_12"/>
    <property type="match status" value="1"/>
</dbReference>
<dbReference type="SUPFAM" id="SSF48452">
    <property type="entry name" value="TPR-like"/>
    <property type="match status" value="1"/>
</dbReference>
<dbReference type="Proteomes" id="UP000681722">
    <property type="component" value="Unassembled WGS sequence"/>
</dbReference>
<keyword evidence="2 3" id="KW-0802">TPR repeat</keyword>
<gene>
    <name evidence="4" type="ORF">SRO942_LOCUS50020</name>
</gene>
<sequence>MHAVFRIGEITRIDDDNPLYQVALKLTADDDEQLRTLTERIQKEIAGPTGWERMGKLLLNIGQFDKAEELYKVLLEQTSDHDSKSHYYNQLGYVKDDQGDYKQAIRYYEQGLEIKQKILPPDDPLLAASYNNIGATYRNMGQHSQALSFYKTALEIRKKVLPSDHPDMAQSYNNI</sequence>
<feature type="repeat" description="TPR" evidence="3">
    <location>
        <begin position="85"/>
        <end position="118"/>
    </location>
</feature>
<accession>A0A8S2ZKM8</accession>
<dbReference type="PROSITE" id="PS50293">
    <property type="entry name" value="TPR_REGION"/>
    <property type="match status" value="1"/>
</dbReference>
<dbReference type="PANTHER" id="PTHR45641:SF19">
    <property type="entry name" value="NEPHROCYSTIN-3"/>
    <property type="match status" value="1"/>
</dbReference>
<dbReference type="InterPro" id="IPR011990">
    <property type="entry name" value="TPR-like_helical_dom_sf"/>
</dbReference>
<dbReference type="EMBL" id="CAJOBC010138435">
    <property type="protein sequence ID" value="CAF4636817.1"/>
    <property type="molecule type" value="Genomic_DNA"/>
</dbReference>
<feature type="non-terminal residue" evidence="4">
    <location>
        <position position="175"/>
    </location>
</feature>
<proteinExistence type="predicted"/>
<dbReference type="OrthoDB" id="10062322at2759"/>
<dbReference type="PROSITE" id="PS50005">
    <property type="entry name" value="TPR"/>
    <property type="match status" value="3"/>
</dbReference>
<dbReference type="AlphaFoldDB" id="A0A8S2ZKM8"/>
<name>A0A8S2ZKM8_9BILA</name>
<evidence type="ECO:0000256" key="2">
    <source>
        <dbReference type="ARBA" id="ARBA00022803"/>
    </source>
</evidence>
<dbReference type="PANTHER" id="PTHR45641">
    <property type="entry name" value="TETRATRICOPEPTIDE REPEAT PROTEIN (AFU_ORTHOLOGUE AFUA_6G03870)"/>
    <property type="match status" value="1"/>
</dbReference>
<protein>
    <submittedName>
        <fullName evidence="4">Uncharacterized protein</fullName>
    </submittedName>
</protein>
<feature type="repeat" description="TPR" evidence="3">
    <location>
        <begin position="48"/>
        <end position="81"/>
    </location>
</feature>
<organism evidence="4 5">
    <name type="scientific">Didymodactylos carnosus</name>
    <dbReference type="NCBI Taxonomy" id="1234261"/>
    <lineage>
        <taxon>Eukaryota</taxon>
        <taxon>Metazoa</taxon>
        <taxon>Spiralia</taxon>
        <taxon>Gnathifera</taxon>
        <taxon>Rotifera</taxon>
        <taxon>Eurotatoria</taxon>
        <taxon>Bdelloidea</taxon>
        <taxon>Philodinida</taxon>
        <taxon>Philodinidae</taxon>
        <taxon>Didymodactylos</taxon>
    </lineage>
</organism>
<keyword evidence="1" id="KW-0677">Repeat</keyword>
<comment type="caution">
    <text evidence="4">The sequence shown here is derived from an EMBL/GenBank/DDBJ whole genome shotgun (WGS) entry which is preliminary data.</text>
</comment>
<evidence type="ECO:0000313" key="5">
    <source>
        <dbReference type="Proteomes" id="UP000681722"/>
    </source>
</evidence>
<dbReference type="InterPro" id="IPR019734">
    <property type="entry name" value="TPR_rpt"/>
</dbReference>
<reference evidence="4" key="1">
    <citation type="submission" date="2021-02" db="EMBL/GenBank/DDBJ databases">
        <authorList>
            <person name="Nowell W R."/>
        </authorList>
    </citation>
    <scope>NUCLEOTIDE SEQUENCE</scope>
</reference>
<dbReference type="SMART" id="SM00028">
    <property type="entry name" value="TPR"/>
    <property type="match status" value="3"/>
</dbReference>
<dbReference type="Pfam" id="PF13374">
    <property type="entry name" value="TPR_10"/>
    <property type="match status" value="1"/>
</dbReference>
<evidence type="ECO:0000256" key="1">
    <source>
        <dbReference type="ARBA" id="ARBA00022737"/>
    </source>
</evidence>
<evidence type="ECO:0000256" key="3">
    <source>
        <dbReference type="PROSITE-ProRule" id="PRU00339"/>
    </source>
</evidence>
<feature type="repeat" description="TPR" evidence="3">
    <location>
        <begin position="127"/>
        <end position="160"/>
    </location>
</feature>